<dbReference type="InterPro" id="IPR000998">
    <property type="entry name" value="MAM_dom"/>
</dbReference>
<name>A0A8B8B3S8_CRAVI</name>
<evidence type="ECO:0000256" key="4">
    <source>
        <dbReference type="ARBA" id="ARBA00022692"/>
    </source>
</evidence>
<evidence type="ECO:0000256" key="2">
    <source>
        <dbReference type="ARBA" id="ARBA00022475"/>
    </source>
</evidence>
<keyword evidence="7 11" id="KW-0297">G-protein coupled receptor</keyword>
<feature type="chain" id="PRO_5034265046" evidence="13">
    <location>
        <begin position="21"/>
        <end position="938"/>
    </location>
</feature>
<feature type="transmembrane region" description="Helical" evidence="12">
    <location>
        <begin position="748"/>
        <end position="769"/>
    </location>
</feature>
<dbReference type="InterPro" id="IPR000276">
    <property type="entry name" value="GPCR_Rhodpsn"/>
</dbReference>
<organism evidence="16 17">
    <name type="scientific">Crassostrea virginica</name>
    <name type="common">Eastern oyster</name>
    <dbReference type="NCBI Taxonomy" id="6565"/>
    <lineage>
        <taxon>Eukaryota</taxon>
        <taxon>Metazoa</taxon>
        <taxon>Spiralia</taxon>
        <taxon>Lophotrochozoa</taxon>
        <taxon>Mollusca</taxon>
        <taxon>Bivalvia</taxon>
        <taxon>Autobranchia</taxon>
        <taxon>Pteriomorphia</taxon>
        <taxon>Ostreida</taxon>
        <taxon>Ostreoidea</taxon>
        <taxon>Ostreidae</taxon>
        <taxon>Crassostrea</taxon>
    </lineage>
</organism>
<dbReference type="PANTHER" id="PTHR24372">
    <property type="entry name" value="GLYCOPROTEIN HORMONE RECEPTOR"/>
    <property type="match status" value="1"/>
</dbReference>
<dbReference type="SMART" id="SM00369">
    <property type="entry name" value="LRR_TYP"/>
    <property type="match status" value="4"/>
</dbReference>
<feature type="transmembrane region" description="Helical" evidence="12">
    <location>
        <begin position="706"/>
        <end position="728"/>
    </location>
</feature>
<protein>
    <submittedName>
        <fullName evidence="17">G-protein coupled receptor GRL101-like</fullName>
    </submittedName>
</protein>
<evidence type="ECO:0000259" key="15">
    <source>
        <dbReference type="PROSITE" id="PS50262"/>
    </source>
</evidence>
<dbReference type="PRINTS" id="PR00237">
    <property type="entry name" value="GPCRRHODOPSN"/>
</dbReference>
<evidence type="ECO:0000256" key="6">
    <source>
        <dbReference type="ARBA" id="ARBA00022989"/>
    </source>
</evidence>
<keyword evidence="2" id="KW-1003">Cell membrane</keyword>
<dbReference type="InterPro" id="IPR017452">
    <property type="entry name" value="GPCR_Rhodpsn_7TM"/>
</dbReference>
<evidence type="ECO:0000256" key="11">
    <source>
        <dbReference type="RuleBase" id="RU000688"/>
    </source>
</evidence>
<evidence type="ECO:0000256" key="5">
    <source>
        <dbReference type="ARBA" id="ARBA00022737"/>
    </source>
</evidence>
<dbReference type="KEGG" id="cvn:111107256"/>
<keyword evidence="13" id="KW-0732">Signal</keyword>
<dbReference type="PROSITE" id="PS50060">
    <property type="entry name" value="MAM_2"/>
    <property type="match status" value="1"/>
</dbReference>
<dbReference type="SUPFAM" id="SSF81321">
    <property type="entry name" value="Family A G protein-coupled receptor-like"/>
    <property type="match status" value="1"/>
</dbReference>
<dbReference type="AlphaFoldDB" id="A0A8B8B3S8"/>
<dbReference type="OrthoDB" id="694479at2759"/>
<dbReference type="Gene3D" id="3.80.10.10">
    <property type="entry name" value="Ribonuclease Inhibitor"/>
    <property type="match status" value="1"/>
</dbReference>
<dbReference type="SUPFAM" id="SSF52058">
    <property type="entry name" value="L domain-like"/>
    <property type="match status" value="1"/>
</dbReference>
<dbReference type="Pfam" id="PF13855">
    <property type="entry name" value="LRR_8"/>
    <property type="match status" value="1"/>
</dbReference>
<evidence type="ECO:0000256" key="13">
    <source>
        <dbReference type="SAM" id="SignalP"/>
    </source>
</evidence>
<evidence type="ECO:0000313" key="16">
    <source>
        <dbReference type="Proteomes" id="UP000694844"/>
    </source>
</evidence>
<feature type="transmembrane region" description="Helical" evidence="12">
    <location>
        <begin position="877"/>
        <end position="902"/>
    </location>
</feature>
<evidence type="ECO:0000256" key="8">
    <source>
        <dbReference type="ARBA" id="ARBA00023136"/>
    </source>
</evidence>
<dbReference type="Gene3D" id="2.60.120.200">
    <property type="match status" value="1"/>
</dbReference>
<evidence type="ECO:0000256" key="7">
    <source>
        <dbReference type="ARBA" id="ARBA00023040"/>
    </source>
</evidence>
<feature type="transmembrane region" description="Helical" evidence="12">
    <location>
        <begin position="629"/>
        <end position="652"/>
    </location>
</feature>
<keyword evidence="8 12" id="KW-0472">Membrane</keyword>
<comment type="subcellular location">
    <subcellularLocation>
        <location evidence="1">Cell membrane</location>
        <topology evidence="1">Multi-pass membrane protein</topology>
    </subcellularLocation>
</comment>
<keyword evidence="6 12" id="KW-1133">Transmembrane helix</keyword>
<sequence>MEFRWCIFCLIMTSLEYCKAQHTAVDCDFTRDTCNWRSVIEYVRGTEVTSICGLRGDLTGCLPTSEFRLSYTWSRMRVGDVEPQRITTGLGDPGSYAFGFVDRRFLLSGLSVRPTAFILSESLPISIRPRSLRYNYYLYGNAVLTVSYLTDVSVYNSRIVAAHNTSSIEQEDFTEGCVDLPFEPDVKIVFRAILEGSEVKAALLSDVTVEYGHCKDSAMYDLTKSMRSTCFFPVDECLLTNVSTSPLSSDQESSLNTSLCSSCRDADFRVTAEPSTECFCRGNKGECSMCQCSNVSNLTSVRNVSCGMFRIAGPATSRLIRVEFDNITIPDISISIGDNVVLLNINDTQKTSLSYANQGPYQFIQVIEGTLNLLQSPFEYYVIGSMSNLEIHYSLTTGNIYMAENNFENTTEIVIGYFRTLISTNFSLCNISEQTTISINSKIVDLSRNTLRTYFVNKNTEVLYIQHNSLDKIIKNSAEAEKLLYYPLSILDISYNRIRRLQREDFKYYVFLVSLNLAGNLIQHIDNDTFADLPKLVSIDLSGNKISGIQREHFRGLSQLQFVYIQQNDIFQVPSDIFHGLVSMKYLQVQSFSICCAKPQSLYSVRCVAPATEISSCEHLIAVPVLNVAIWYMALLALFGNISVMVYILAYFKKKVPTSYFILTLNLSCADLLMGIYLFIIAIVNLHYTGYYGLQDYAWRHSWLCTLAGILATVSSEASALIVFLITVDRFLAIKYSISDKRITKTGVIVLCFCVWLISLFLATFPLAYFDNFYSKSGVCISLPLSVIRKTGWRYSMAIFVGINALLFTGILIGQIAIFVEALKVGKDVRSEKIRAREISLAKTLIAIVVTDILCWIPIGIIGLVTFSGTDVPSDVYAWIVVLVLPINSALNPVLYTLSAIIRQKREVHVNRLTQENLILRKQLDTLRSSISSQTKQY</sequence>
<dbReference type="PANTHER" id="PTHR24372:SF77">
    <property type="entry name" value="G-PROTEIN COUPLED RECEPTORS FAMILY 1 PROFILE DOMAIN-CONTAINING PROTEIN"/>
    <property type="match status" value="1"/>
</dbReference>
<evidence type="ECO:0000256" key="3">
    <source>
        <dbReference type="ARBA" id="ARBA00022614"/>
    </source>
</evidence>
<feature type="signal peptide" evidence="13">
    <location>
        <begin position="1"/>
        <end position="20"/>
    </location>
</feature>
<feature type="domain" description="MAM" evidence="14">
    <location>
        <begin position="25"/>
        <end position="216"/>
    </location>
</feature>
<dbReference type="InterPro" id="IPR001611">
    <property type="entry name" value="Leu-rich_rpt"/>
</dbReference>
<keyword evidence="16" id="KW-1185">Reference proteome</keyword>
<dbReference type="Pfam" id="PF00001">
    <property type="entry name" value="7tm_1"/>
    <property type="match status" value="1"/>
</dbReference>
<gene>
    <name evidence="17" type="primary">LOC111107256</name>
</gene>
<keyword evidence="10 11" id="KW-0807">Transducer</keyword>
<dbReference type="GeneID" id="111107256"/>
<dbReference type="PROSITE" id="PS50262">
    <property type="entry name" value="G_PROTEIN_RECEP_F1_2"/>
    <property type="match status" value="1"/>
</dbReference>
<dbReference type="GO" id="GO:0009755">
    <property type="term" value="P:hormone-mediated signaling pathway"/>
    <property type="evidence" value="ECO:0007669"/>
    <property type="project" value="TreeGrafter"/>
</dbReference>
<evidence type="ECO:0000256" key="10">
    <source>
        <dbReference type="ARBA" id="ARBA00023224"/>
    </source>
</evidence>
<dbReference type="GO" id="GO:0008528">
    <property type="term" value="F:G protein-coupled peptide receptor activity"/>
    <property type="evidence" value="ECO:0007669"/>
    <property type="project" value="TreeGrafter"/>
</dbReference>
<accession>A0A8B8B3S8</accession>
<evidence type="ECO:0000256" key="1">
    <source>
        <dbReference type="ARBA" id="ARBA00004651"/>
    </source>
</evidence>
<dbReference type="Gene3D" id="1.20.1070.10">
    <property type="entry name" value="Rhodopsin 7-helix transmembrane proteins"/>
    <property type="match status" value="1"/>
</dbReference>
<dbReference type="InterPro" id="IPR003591">
    <property type="entry name" value="Leu-rich_rpt_typical-subtyp"/>
</dbReference>
<feature type="transmembrane region" description="Helical" evidence="12">
    <location>
        <begin position="841"/>
        <end position="865"/>
    </location>
</feature>
<keyword evidence="3" id="KW-0433">Leucine-rich repeat</keyword>
<dbReference type="GO" id="GO:0005886">
    <property type="term" value="C:plasma membrane"/>
    <property type="evidence" value="ECO:0007669"/>
    <property type="project" value="UniProtKB-SubCell"/>
</dbReference>
<dbReference type="Proteomes" id="UP000694844">
    <property type="component" value="Chromosome 8"/>
</dbReference>
<keyword evidence="9 11" id="KW-0675">Receptor</keyword>
<dbReference type="PROSITE" id="PS00237">
    <property type="entry name" value="G_PROTEIN_RECEP_F1_1"/>
    <property type="match status" value="1"/>
</dbReference>
<evidence type="ECO:0000256" key="12">
    <source>
        <dbReference type="SAM" id="Phobius"/>
    </source>
</evidence>
<keyword evidence="5" id="KW-0677">Repeat</keyword>
<reference evidence="17" key="1">
    <citation type="submission" date="2025-08" db="UniProtKB">
        <authorList>
            <consortium name="RefSeq"/>
        </authorList>
    </citation>
    <scope>IDENTIFICATION</scope>
    <source>
        <tissue evidence="17">Whole sample</tissue>
    </source>
</reference>
<dbReference type="SMART" id="SM01381">
    <property type="entry name" value="7TM_GPCR_Srsx"/>
    <property type="match status" value="1"/>
</dbReference>
<dbReference type="InterPro" id="IPR032675">
    <property type="entry name" value="LRR_dom_sf"/>
</dbReference>
<evidence type="ECO:0000259" key="14">
    <source>
        <dbReference type="PROSITE" id="PS50060"/>
    </source>
</evidence>
<dbReference type="GO" id="GO:0007189">
    <property type="term" value="P:adenylate cyclase-activating G protein-coupled receptor signaling pathway"/>
    <property type="evidence" value="ECO:0007669"/>
    <property type="project" value="TreeGrafter"/>
</dbReference>
<evidence type="ECO:0000256" key="9">
    <source>
        <dbReference type="ARBA" id="ARBA00023170"/>
    </source>
</evidence>
<evidence type="ECO:0000313" key="17">
    <source>
        <dbReference type="RefSeq" id="XP_022298072.1"/>
    </source>
</evidence>
<feature type="domain" description="G-protein coupled receptors family 1 profile" evidence="15">
    <location>
        <begin position="640"/>
        <end position="896"/>
    </location>
</feature>
<dbReference type="RefSeq" id="XP_022298072.1">
    <property type="nucleotide sequence ID" value="XM_022442364.1"/>
</dbReference>
<feature type="transmembrane region" description="Helical" evidence="12">
    <location>
        <begin position="659"/>
        <end position="686"/>
    </location>
</feature>
<keyword evidence="4 11" id="KW-0812">Transmembrane</keyword>
<proteinExistence type="inferred from homology"/>
<feature type="transmembrane region" description="Helical" evidence="12">
    <location>
        <begin position="795"/>
        <end position="820"/>
    </location>
</feature>
<comment type="similarity">
    <text evidence="11">Belongs to the G-protein coupled receptor 1 family.</text>
</comment>